<evidence type="ECO:0000313" key="2">
    <source>
        <dbReference type="EMBL" id="MDW6092460.1"/>
    </source>
</evidence>
<dbReference type="EMBL" id="JAWRCP010000001">
    <property type="protein sequence ID" value="MDW6092460.1"/>
    <property type="molecule type" value="Genomic_DNA"/>
</dbReference>
<keyword evidence="1" id="KW-1133">Transmembrane helix</keyword>
<keyword evidence="3" id="KW-1185">Reference proteome</keyword>
<protein>
    <submittedName>
        <fullName evidence="2">Uncharacterized protein</fullName>
    </submittedName>
</protein>
<feature type="transmembrane region" description="Helical" evidence="1">
    <location>
        <begin position="20"/>
        <end position="39"/>
    </location>
</feature>
<reference evidence="2 3" key="1">
    <citation type="submission" date="2023-11" db="EMBL/GenBank/DDBJ databases">
        <title>Plant-associative lifestyle of Vibrio porteresiae and its evolutionary dynamics.</title>
        <authorList>
            <person name="Rameshkumar N."/>
            <person name="Kirti K."/>
        </authorList>
    </citation>
    <scope>NUCLEOTIDE SEQUENCE [LARGE SCALE GENOMIC DNA]</scope>
    <source>
        <strain evidence="2 3">MSSRF7</strain>
    </source>
</reference>
<sequence length="195" mass="20712">MAGNNQVYSGLDKRQGDNLIPLVIPAAVAITSITAAAIADPKVQQVTKQALTDAMAGAKEVGNGILNFFEPDAQYTDEELDIAANAYLQMQEYRDSSTDTGDWVEMDNLMQQVSPEVVARAHTMSAQNKEIAETIPMPGGSEIVEGTATVLTNPVGESIDASSVTVAGKDQGMWTTETPGRSWCGCTVGYDFGEC</sequence>
<evidence type="ECO:0000256" key="1">
    <source>
        <dbReference type="SAM" id="Phobius"/>
    </source>
</evidence>
<proteinExistence type="predicted"/>
<name>A0ABU4ISS0_9VIBR</name>
<comment type="caution">
    <text evidence="2">The sequence shown here is derived from an EMBL/GenBank/DDBJ whole genome shotgun (WGS) entry which is preliminary data.</text>
</comment>
<accession>A0ABU4ISS0</accession>
<keyword evidence="1" id="KW-0472">Membrane</keyword>
<gene>
    <name evidence="2" type="ORF">SBX64_07870</name>
</gene>
<dbReference type="RefSeq" id="WP_318584698.1">
    <property type="nucleotide sequence ID" value="NZ_JAWRCP010000001.1"/>
</dbReference>
<organism evidence="2 3">
    <name type="scientific">Vibrio rhizosphaerae</name>
    <dbReference type="NCBI Taxonomy" id="398736"/>
    <lineage>
        <taxon>Bacteria</taxon>
        <taxon>Pseudomonadati</taxon>
        <taxon>Pseudomonadota</taxon>
        <taxon>Gammaproteobacteria</taxon>
        <taxon>Vibrionales</taxon>
        <taxon>Vibrionaceae</taxon>
        <taxon>Vibrio</taxon>
    </lineage>
</organism>
<evidence type="ECO:0000313" key="3">
    <source>
        <dbReference type="Proteomes" id="UP001279860"/>
    </source>
</evidence>
<keyword evidence="1" id="KW-0812">Transmembrane</keyword>
<dbReference type="Proteomes" id="UP001279860">
    <property type="component" value="Unassembled WGS sequence"/>
</dbReference>